<evidence type="ECO:0000313" key="3">
    <source>
        <dbReference type="Proteomes" id="UP000241769"/>
    </source>
</evidence>
<dbReference type="InParanoid" id="A0A2P6N3T5"/>
<dbReference type="AlphaFoldDB" id="A0A2P6N3T5"/>
<feature type="region of interest" description="Disordered" evidence="1">
    <location>
        <begin position="1"/>
        <end position="21"/>
    </location>
</feature>
<dbReference type="EMBL" id="MDYQ01000215">
    <property type="protein sequence ID" value="PRP78592.1"/>
    <property type="molecule type" value="Genomic_DNA"/>
</dbReference>
<comment type="caution">
    <text evidence="2">The sequence shown here is derived from an EMBL/GenBank/DDBJ whole genome shotgun (WGS) entry which is preliminary data.</text>
</comment>
<evidence type="ECO:0000313" key="2">
    <source>
        <dbReference type="EMBL" id="PRP78592.1"/>
    </source>
</evidence>
<evidence type="ECO:0000256" key="1">
    <source>
        <dbReference type="SAM" id="MobiDB-lite"/>
    </source>
</evidence>
<dbReference type="Proteomes" id="UP000241769">
    <property type="component" value="Unassembled WGS sequence"/>
</dbReference>
<name>A0A2P6N3T5_9EUKA</name>
<organism evidence="2 3">
    <name type="scientific">Planoprotostelium fungivorum</name>
    <dbReference type="NCBI Taxonomy" id="1890364"/>
    <lineage>
        <taxon>Eukaryota</taxon>
        <taxon>Amoebozoa</taxon>
        <taxon>Evosea</taxon>
        <taxon>Variosea</taxon>
        <taxon>Cavosteliida</taxon>
        <taxon>Cavosteliaceae</taxon>
        <taxon>Planoprotostelium</taxon>
    </lineage>
</organism>
<keyword evidence="3" id="KW-1185">Reference proteome</keyword>
<sequence length="53" mass="5768">MSATQLDPVSPPNGKLDKSHRIATNPFTLLNLQSHTRSRSENGTDIILTLGSH</sequence>
<proteinExistence type="predicted"/>
<reference evidence="2 3" key="1">
    <citation type="journal article" date="2018" name="Genome Biol. Evol.">
        <title>Multiple Roots of Fruiting Body Formation in Amoebozoa.</title>
        <authorList>
            <person name="Hillmann F."/>
            <person name="Forbes G."/>
            <person name="Novohradska S."/>
            <person name="Ferling I."/>
            <person name="Riege K."/>
            <person name="Groth M."/>
            <person name="Westermann M."/>
            <person name="Marz M."/>
            <person name="Spaller T."/>
            <person name="Winckler T."/>
            <person name="Schaap P."/>
            <person name="Glockner G."/>
        </authorList>
    </citation>
    <scope>NUCLEOTIDE SEQUENCE [LARGE SCALE GENOMIC DNA]</scope>
    <source>
        <strain evidence="2 3">Jena</strain>
    </source>
</reference>
<accession>A0A2P6N3T5</accession>
<gene>
    <name evidence="2" type="ORF">PROFUN_13541</name>
</gene>
<protein>
    <submittedName>
        <fullName evidence="2">Uncharacterized protein</fullName>
    </submittedName>
</protein>